<dbReference type="KEGG" id="mpq:ABA45_08640"/>
<dbReference type="InterPro" id="IPR027417">
    <property type="entry name" value="P-loop_NTPase"/>
</dbReference>
<keyword evidence="1" id="KW-0813">Transport</keyword>
<keyword evidence="10" id="KW-1185">Reference proteome</keyword>
<feature type="domain" description="ABC transporter" evidence="8">
    <location>
        <begin position="2"/>
        <end position="208"/>
    </location>
</feature>
<evidence type="ECO:0000313" key="9">
    <source>
        <dbReference type="EMBL" id="AKO52479.1"/>
    </source>
</evidence>
<keyword evidence="2" id="KW-1003">Cell membrane</keyword>
<dbReference type="SMART" id="SM00382">
    <property type="entry name" value="AAA"/>
    <property type="match status" value="1"/>
</dbReference>
<dbReference type="InterPro" id="IPR003593">
    <property type="entry name" value="AAA+_ATPase"/>
</dbReference>
<evidence type="ECO:0000256" key="7">
    <source>
        <dbReference type="ARBA" id="ARBA00023136"/>
    </source>
</evidence>
<dbReference type="GO" id="GO:0016887">
    <property type="term" value="F:ATP hydrolysis activity"/>
    <property type="evidence" value="ECO:0007669"/>
    <property type="project" value="InterPro"/>
</dbReference>
<accession>A0A0H4I0L3</accession>
<evidence type="ECO:0000259" key="8">
    <source>
        <dbReference type="PROSITE" id="PS50893"/>
    </source>
</evidence>
<dbReference type="InterPro" id="IPR003439">
    <property type="entry name" value="ABC_transporter-like_ATP-bd"/>
</dbReference>
<keyword evidence="7" id="KW-0472">Membrane</keyword>
<keyword evidence="4" id="KW-0547">Nucleotide-binding</keyword>
<proteinExistence type="predicted"/>
<dbReference type="GO" id="GO:0005524">
    <property type="term" value="F:ATP binding"/>
    <property type="evidence" value="ECO:0007669"/>
    <property type="project" value="UniProtKB-KW"/>
</dbReference>
<keyword evidence="5" id="KW-0067">ATP-binding</keyword>
<name>A0A0H4I0L3_9GAMM</name>
<evidence type="ECO:0000256" key="3">
    <source>
        <dbReference type="ARBA" id="ARBA00022519"/>
    </source>
</evidence>
<evidence type="ECO:0000256" key="4">
    <source>
        <dbReference type="ARBA" id="ARBA00022741"/>
    </source>
</evidence>
<dbReference type="SUPFAM" id="SSF52540">
    <property type="entry name" value="P-loop containing nucleoside triphosphate hydrolases"/>
    <property type="match status" value="1"/>
</dbReference>
<dbReference type="AlphaFoldDB" id="A0A0H4I0L3"/>
<protein>
    <submittedName>
        <fullName evidence="9">ABC transporter</fullName>
    </submittedName>
</protein>
<evidence type="ECO:0000256" key="5">
    <source>
        <dbReference type="ARBA" id="ARBA00022840"/>
    </source>
</evidence>
<dbReference type="EMBL" id="CP011494">
    <property type="protein sequence ID" value="AKO52479.1"/>
    <property type="molecule type" value="Genomic_DNA"/>
</dbReference>
<evidence type="ECO:0000256" key="1">
    <source>
        <dbReference type="ARBA" id="ARBA00022448"/>
    </source>
</evidence>
<dbReference type="InterPro" id="IPR017871">
    <property type="entry name" value="ABC_transporter-like_CS"/>
</dbReference>
<dbReference type="PANTHER" id="PTHR42781:SF1">
    <property type="entry name" value="THIAMINE IMPORT ATP-BINDING PROTEIN THIQ"/>
    <property type="match status" value="1"/>
</dbReference>
<evidence type="ECO:0000256" key="6">
    <source>
        <dbReference type="ARBA" id="ARBA00022967"/>
    </source>
</evidence>
<evidence type="ECO:0000256" key="2">
    <source>
        <dbReference type="ARBA" id="ARBA00022475"/>
    </source>
</evidence>
<keyword evidence="3" id="KW-0997">Cell inner membrane</keyword>
<dbReference type="PATRIC" id="fig|330734.3.peg.1814"/>
<dbReference type="PROSITE" id="PS00211">
    <property type="entry name" value="ABC_TRANSPORTER_1"/>
    <property type="match status" value="1"/>
</dbReference>
<organism evidence="9 10">
    <name type="scientific">Marinobacter psychrophilus</name>
    <dbReference type="NCBI Taxonomy" id="330734"/>
    <lineage>
        <taxon>Bacteria</taxon>
        <taxon>Pseudomonadati</taxon>
        <taxon>Pseudomonadota</taxon>
        <taxon>Gammaproteobacteria</taxon>
        <taxon>Pseudomonadales</taxon>
        <taxon>Marinobacteraceae</taxon>
        <taxon>Marinobacter</taxon>
    </lineage>
</organism>
<dbReference type="PROSITE" id="PS50893">
    <property type="entry name" value="ABC_TRANSPORTER_2"/>
    <property type="match status" value="1"/>
</dbReference>
<evidence type="ECO:0000313" key="10">
    <source>
        <dbReference type="Proteomes" id="UP000036406"/>
    </source>
</evidence>
<dbReference type="RefSeq" id="WP_048385368.1">
    <property type="nucleotide sequence ID" value="NZ_CP011494.1"/>
</dbReference>
<dbReference type="PANTHER" id="PTHR42781">
    <property type="entry name" value="SPERMIDINE/PUTRESCINE IMPORT ATP-BINDING PROTEIN POTA"/>
    <property type="match status" value="1"/>
</dbReference>
<dbReference type="Gene3D" id="3.40.50.300">
    <property type="entry name" value="P-loop containing nucleotide triphosphate hydrolases"/>
    <property type="match status" value="1"/>
</dbReference>
<keyword evidence="6" id="KW-1278">Translocase</keyword>
<dbReference type="STRING" id="330734.ABA45_08640"/>
<gene>
    <name evidence="9" type="ORF">ABA45_08640</name>
</gene>
<dbReference type="InterPro" id="IPR050093">
    <property type="entry name" value="ABC_SmlMolc_Importer"/>
</dbReference>
<sequence>MLDVSGLGFHYPTSPDQHGPKWQFDFTLAPGECLAIHGVSGSGKSTLLNLLAGFLQASGGSIRWRRQELTPLPPWERPITSVFQEHNLFEHLNVADNIGLGLHPGLKLSGAQKIKIAAALERVGLAGMGKRRPAELSGGQRQRVALLRALLRGQPLLLLDEPLTGLDPDARHILHSLLLEQKRDGVAMILASHDAEDRHVLADKVWSL</sequence>
<dbReference type="Pfam" id="PF00005">
    <property type="entry name" value="ABC_tran"/>
    <property type="match status" value="1"/>
</dbReference>
<reference evidence="9 10" key="1">
    <citation type="submission" date="2015-05" db="EMBL/GenBank/DDBJ databases">
        <title>Complete genome of Marinobacter psychrophilus strain 20041T isolated from sea-ice of the Canadian Basin.</title>
        <authorList>
            <person name="Song L."/>
            <person name="Ren L."/>
            <person name="Yu Y."/>
            <person name="Wang X."/>
        </authorList>
    </citation>
    <scope>NUCLEOTIDE SEQUENCE [LARGE SCALE GENOMIC DNA]</scope>
    <source>
        <strain evidence="9 10">20041</strain>
    </source>
</reference>
<dbReference type="Proteomes" id="UP000036406">
    <property type="component" value="Chromosome"/>
</dbReference>